<gene>
    <name evidence="1" type="ORF">THIOM_003101</name>
</gene>
<protein>
    <submittedName>
        <fullName evidence="1">Uncharacterized protein</fullName>
    </submittedName>
</protein>
<evidence type="ECO:0000313" key="1">
    <source>
        <dbReference type="EMBL" id="OAD21138.1"/>
    </source>
</evidence>
<dbReference type="EMBL" id="LUTY01001841">
    <property type="protein sequence ID" value="OAD21138.1"/>
    <property type="molecule type" value="Genomic_DNA"/>
</dbReference>
<sequence>MFKTGITKAVPRIFAHSVQSQHFNSTNIFFLFRKHHPALASHHIFSDIKAKTTKITKSASFTSFVFGFYGMGAVFNHC</sequence>
<proteinExistence type="predicted"/>
<name>A0A176RZN9_9GAMM</name>
<comment type="caution">
    <text evidence="1">The sequence shown here is derived from an EMBL/GenBank/DDBJ whole genome shotgun (WGS) entry which is preliminary data.</text>
</comment>
<dbReference type="Proteomes" id="UP000076962">
    <property type="component" value="Unassembled WGS sequence"/>
</dbReference>
<organism evidence="1 2">
    <name type="scientific">Candidatus Thiomargarita nelsonii</name>
    <dbReference type="NCBI Taxonomy" id="1003181"/>
    <lineage>
        <taxon>Bacteria</taxon>
        <taxon>Pseudomonadati</taxon>
        <taxon>Pseudomonadota</taxon>
        <taxon>Gammaproteobacteria</taxon>
        <taxon>Thiotrichales</taxon>
        <taxon>Thiotrichaceae</taxon>
        <taxon>Thiomargarita</taxon>
    </lineage>
</organism>
<accession>A0A176RZN9</accession>
<keyword evidence="2" id="KW-1185">Reference proteome</keyword>
<evidence type="ECO:0000313" key="2">
    <source>
        <dbReference type="Proteomes" id="UP000076962"/>
    </source>
</evidence>
<reference evidence="1 2" key="1">
    <citation type="submission" date="2016-05" db="EMBL/GenBank/DDBJ databases">
        <title>Single-cell genome of chain-forming Candidatus Thiomargarita nelsonii and comparison to other large sulfur-oxidizing bacteria.</title>
        <authorList>
            <person name="Winkel M."/>
            <person name="Salman V."/>
            <person name="Woyke T."/>
            <person name="Schulz-Vogt H."/>
            <person name="Richter M."/>
            <person name="Flood B."/>
            <person name="Bailey J."/>
            <person name="Amann R."/>
            <person name="Mussmann M."/>
        </authorList>
    </citation>
    <scope>NUCLEOTIDE SEQUENCE [LARGE SCALE GENOMIC DNA]</scope>
    <source>
        <strain evidence="1 2">THI036</strain>
    </source>
</reference>
<dbReference type="AlphaFoldDB" id="A0A176RZN9"/>